<evidence type="ECO:0000313" key="4">
    <source>
        <dbReference type="Proteomes" id="UP001214854"/>
    </source>
</evidence>
<sequence length="153" mass="16891">MPAPRSLTSRFIKGFLSLALTFAAGESAAQVGCTPGKECIFIAAPECGVYNPELCKDPAERARYEKLAEEQRRKDKAAAEAREAERLRKEKEVADQMKSLNMGRQREAEAKRLLAMKAAADAARNKIKRDNCGIPEGNPNYRPQGWHGTACPQ</sequence>
<evidence type="ECO:0000313" key="3">
    <source>
        <dbReference type="EMBL" id="MDC7685023.1"/>
    </source>
</evidence>
<dbReference type="RefSeq" id="WP_272749522.1">
    <property type="nucleotide sequence ID" value="NZ_JAQQKX010000019.1"/>
</dbReference>
<keyword evidence="2" id="KW-0732">Signal</keyword>
<feature type="region of interest" description="Disordered" evidence="1">
    <location>
        <begin position="69"/>
        <end position="92"/>
    </location>
</feature>
<feature type="region of interest" description="Disordered" evidence="1">
    <location>
        <begin position="129"/>
        <end position="153"/>
    </location>
</feature>
<gene>
    <name evidence="3" type="ORF">PQU92_17190</name>
</gene>
<dbReference type="EMBL" id="JAQQKX010000019">
    <property type="protein sequence ID" value="MDC7685023.1"/>
    <property type="molecule type" value="Genomic_DNA"/>
</dbReference>
<protein>
    <recommendedName>
        <fullName evidence="5">DUF4124 domain-containing protein</fullName>
    </recommendedName>
</protein>
<proteinExistence type="predicted"/>
<organism evidence="3 4">
    <name type="scientific">Asticcacaulis aquaticus</name>
    <dbReference type="NCBI Taxonomy" id="2984212"/>
    <lineage>
        <taxon>Bacteria</taxon>
        <taxon>Pseudomonadati</taxon>
        <taxon>Pseudomonadota</taxon>
        <taxon>Alphaproteobacteria</taxon>
        <taxon>Caulobacterales</taxon>
        <taxon>Caulobacteraceae</taxon>
        <taxon>Asticcacaulis</taxon>
    </lineage>
</organism>
<evidence type="ECO:0000256" key="2">
    <source>
        <dbReference type="SAM" id="SignalP"/>
    </source>
</evidence>
<evidence type="ECO:0008006" key="5">
    <source>
        <dbReference type="Google" id="ProtNLM"/>
    </source>
</evidence>
<reference evidence="3 4" key="1">
    <citation type="submission" date="2023-01" db="EMBL/GenBank/DDBJ databases">
        <title>Novel species of the genus Asticcacaulis isolated from rivers.</title>
        <authorList>
            <person name="Lu H."/>
        </authorList>
    </citation>
    <scope>NUCLEOTIDE SEQUENCE [LARGE SCALE GENOMIC DNA]</scope>
    <source>
        <strain evidence="3 4">BYS171W</strain>
    </source>
</reference>
<feature type="chain" id="PRO_5047255740" description="DUF4124 domain-containing protein" evidence="2">
    <location>
        <begin position="29"/>
        <end position="153"/>
    </location>
</feature>
<comment type="caution">
    <text evidence="3">The sequence shown here is derived from an EMBL/GenBank/DDBJ whole genome shotgun (WGS) entry which is preliminary data.</text>
</comment>
<evidence type="ECO:0000256" key="1">
    <source>
        <dbReference type="SAM" id="MobiDB-lite"/>
    </source>
</evidence>
<keyword evidence="4" id="KW-1185">Reference proteome</keyword>
<accession>A0ABT5HYB7</accession>
<feature type="signal peptide" evidence="2">
    <location>
        <begin position="1"/>
        <end position="28"/>
    </location>
</feature>
<name>A0ABT5HYB7_9CAUL</name>
<dbReference type="Proteomes" id="UP001214854">
    <property type="component" value="Unassembled WGS sequence"/>
</dbReference>